<dbReference type="InterPro" id="IPR002716">
    <property type="entry name" value="PIN_dom"/>
</dbReference>
<evidence type="ECO:0000313" key="2">
    <source>
        <dbReference type="EMBL" id="MDP5305575.1"/>
    </source>
</evidence>
<organism evidence="2 3">
    <name type="scientific">Paracoccus spongiarum</name>
    <dbReference type="NCBI Taxonomy" id="3064387"/>
    <lineage>
        <taxon>Bacteria</taxon>
        <taxon>Pseudomonadati</taxon>
        <taxon>Pseudomonadota</taxon>
        <taxon>Alphaproteobacteria</taxon>
        <taxon>Rhodobacterales</taxon>
        <taxon>Paracoccaceae</taxon>
        <taxon>Paracoccus</taxon>
    </lineage>
</organism>
<reference evidence="2 3" key="1">
    <citation type="submission" date="2023-08" db="EMBL/GenBank/DDBJ databases">
        <authorList>
            <person name="Park J.-S."/>
        </authorList>
    </citation>
    <scope>NUCLEOTIDE SEQUENCE [LARGE SCALE GENOMIC DNA]</scope>
    <source>
        <strain evidence="2 3">2205BS29-5</strain>
    </source>
</reference>
<accession>A0ABT9J6Z9</accession>
<dbReference type="InterPro" id="IPR029060">
    <property type="entry name" value="PIN-like_dom_sf"/>
</dbReference>
<proteinExistence type="predicted"/>
<dbReference type="RefSeq" id="WP_305961510.1">
    <property type="nucleotide sequence ID" value="NZ_JAVAMQ010000001.1"/>
</dbReference>
<gene>
    <name evidence="2" type="ORF">Q5Y72_00485</name>
</gene>
<evidence type="ECO:0000313" key="3">
    <source>
        <dbReference type="Proteomes" id="UP001224997"/>
    </source>
</evidence>
<feature type="domain" description="PIN" evidence="1">
    <location>
        <begin position="4"/>
        <end position="119"/>
    </location>
</feature>
<comment type="caution">
    <text evidence="2">The sequence shown here is derived from an EMBL/GenBank/DDBJ whole genome shotgun (WGS) entry which is preliminary data.</text>
</comment>
<dbReference type="SUPFAM" id="SSF88723">
    <property type="entry name" value="PIN domain-like"/>
    <property type="match status" value="1"/>
</dbReference>
<keyword evidence="3" id="KW-1185">Reference proteome</keyword>
<protein>
    <submittedName>
        <fullName evidence="2">Type II toxin-antitoxin system VapC family toxin</fullName>
    </submittedName>
</protein>
<name>A0ABT9J6Z9_9RHOB</name>
<dbReference type="Pfam" id="PF01850">
    <property type="entry name" value="PIN"/>
    <property type="match status" value="1"/>
</dbReference>
<dbReference type="CDD" id="cd18683">
    <property type="entry name" value="PIN_VapC-like"/>
    <property type="match status" value="1"/>
</dbReference>
<evidence type="ECO:0000259" key="1">
    <source>
        <dbReference type="Pfam" id="PF01850"/>
    </source>
</evidence>
<dbReference type="EMBL" id="JAVAMQ010000001">
    <property type="protein sequence ID" value="MDP5305575.1"/>
    <property type="molecule type" value="Genomic_DNA"/>
</dbReference>
<dbReference type="Gene3D" id="3.40.50.1010">
    <property type="entry name" value="5'-nuclease"/>
    <property type="match status" value="1"/>
</dbReference>
<dbReference type="Proteomes" id="UP001224997">
    <property type="component" value="Unassembled WGS sequence"/>
</dbReference>
<sequence length="166" mass="18118">MLAIDTNVVVRYLTNDHPKQSPRARALVDGQPVFVAVTVILETEWVLRSTYDYRPADIARVLCAFAGLPTVTVEDGMVMVNALDHAERGMDSADALHLGKAAHCEGMASFDRKFVKAAKIAGYGRAGLCLRSVRSARAKILWRALAASSLLTSRNRLVIMFSICSP</sequence>